<gene>
    <name evidence="3" type="ORF">F5544_31860</name>
</gene>
<dbReference type="EMBL" id="CP046172">
    <property type="protein sequence ID" value="QIS14211.1"/>
    <property type="molecule type" value="Genomic_DNA"/>
</dbReference>
<protein>
    <submittedName>
        <fullName evidence="3">PucR family transcriptional regulator</fullName>
    </submittedName>
</protein>
<feature type="domain" description="PucR C-terminal helix-turn-helix" evidence="1">
    <location>
        <begin position="323"/>
        <end position="372"/>
    </location>
</feature>
<dbReference type="Pfam" id="PF13556">
    <property type="entry name" value="HTH_30"/>
    <property type="match status" value="1"/>
</dbReference>
<reference evidence="3 4" key="1">
    <citation type="journal article" date="2019" name="ACS Chem. Biol.">
        <title>Identification and Mobilization of a Cryptic Antibiotic Biosynthesis Gene Locus from a Human-Pathogenic Nocardia Isolate.</title>
        <authorList>
            <person name="Herisse M."/>
            <person name="Ishida K."/>
            <person name="Porter J.L."/>
            <person name="Howden B."/>
            <person name="Hertweck C."/>
            <person name="Stinear T.P."/>
            <person name="Pidot S.J."/>
        </authorList>
    </citation>
    <scope>NUCLEOTIDE SEQUENCE [LARGE SCALE GENOMIC DNA]</scope>
    <source>
        <strain evidence="3 4">AUSMDU00012717</strain>
    </source>
</reference>
<name>A0A6G9YM00_9NOCA</name>
<keyword evidence="4" id="KW-1185">Reference proteome</keyword>
<dbReference type="Gene3D" id="1.10.10.2840">
    <property type="entry name" value="PucR C-terminal helix-turn-helix domain"/>
    <property type="match status" value="1"/>
</dbReference>
<dbReference type="InterPro" id="IPR025736">
    <property type="entry name" value="PucR_C-HTH_dom"/>
</dbReference>
<dbReference type="KEGG" id="nah:F5544_31860"/>
<dbReference type="Proteomes" id="UP000503540">
    <property type="component" value="Chromosome"/>
</dbReference>
<dbReference type="AlphaFoldDB" id="A0A6G9YM00"/>
<evidence type="ECO:0000313" key="3">
    <source>
        <dbReference type="EMBL" id="QIS14211.1"/>
    </source>
</evidence>
<evidence type="ECO:0000259" key="2">
    <source>
        <dbReference type="Pfam" id="PF14361"/>
    </source>
</evidence>
<dbReference type="InterPro" id="IPR025751">
    <property type="entry name" value="RsbRD_N_dom"/>
</dbReference>
<evidence type="ECO:0000259" key="1">
    <source>
        <dbReference type="Pfam" id="PF13556"/>
    </source>
</evidence>
<dbReference type="InterPro" id="IPR042070">
    <property type="entry name" value="PucR_C-HTH_sf"/>
</dbReference>
<accession>A0A6G9YM00</accession>
<dbReference type="InterPro" id="IPR051448">
    <property type="entry name" value="CdaR-like_regulators"/>
</dbReference>
<evidence type="ECO:0000313" key="4">
    <source>
        <dbReference type="Proteomes" id="UP000503540"/>
    </source>
</evidence>
<feature type="domain" description="RsbT co-antagonist protein RsbRD N-terminal" evidence="2">
    <location>
        <begin position="36"/>
        <end position="171"/>
    </location>
</feature>
<sequence>MPLVVRNRQWLTGVTMEEPDIDRARIRLIERTRDPAVAHVIVQAVVRASRASSAAVAALPEDEVRRHAEVLVDGIVTADSAPSGQVLAAAERLGSERARQGVPVEALLDGVQAGRSSLIEMIIDQGQQLAVPLQAVLDTVVHLDRISTEVLHRTVHAHRETELGMARTRTDRETQTLRQLLHGEQTTSCAPLTASAVYHCVVSDISDPTLAQQLTTALTATGPGLCGLVDGRLAALVARLPALDHNRPLLVATPAARPAEVAALYPLARRALQAGHAAGLAGLHRLTDLALLTATHAEPELGAILAAHLLGNLDPGDSFHRDLAETARAYLDHRGRIEPAAAALHIHTNTVKYRLRRFTELTGHALTGADHATVADTTRQWWALQHWLTQS</sequence>
<dbReference type="PANTHER" id="PTHR33744">
    <property type="entry name" value="CARBOHYDRATE DIACID REGULATOR"/>
    <property type="match status" value="1"/>
</dbReference>
<organism evidence="3 4">
    <name type="scientific">Nocardia arthritidis</name>
    <dbReference type="NCBI Taxonomy" id="228602"/>
    <lineage>
        <taxon>Bacteria</taxon>
        <taxon>Bacillati</taxon>
        <taxon>Actinomycetota</taxon>
        <taxon>Actinomycetes</taxon>
        <taxon>Mycobacteriales</taxon>
        <taxon>Nocardiaceae</taxon>
        <taxon>Nocardia</taxon>
    </lineage>
</organism>
<proteinExistence type="predicted"/>
<dbReference type="Pfam" id="PF14361">
    <property type="entry name" value="RsbRD_N"/>
    <property type="match status" value="1"/>
</dbReference>